<reference evidence="1" key="2">
    <citation type="submission" date="2020-11" db="EMBL/GenBank/DDBJ databases">
        <authorList>
            <person name="McCartney M.A."/>
            <person name="Auch B."/>
            <person name="Kono T."/>
            <person name="Mallez S."/>
            <person name="Becker A."/>
            <person name="Gohl D.M."/>
            <person name="Silverstein K.A.T."/>
            <person name="Koren S."/>
            <person name="Bechman K.B."/>
            <person name="Herman A."/>
            <person name="Abrahante J.E."/>
            <person name="Garbe J."/>
        </authorList>
    </citation>
    <scope>NUCLEOTIDE SEQUENCE</scope>
    <source>
        <strain evidence="1">Duluth1</strain>
        <tissue evidence="1">Whole animal</tissue>
    </source>
</reference>
<dbReference type="AlphaFoldDB" id="A0A9D4D4J6"/>
<evidence type="ECO:0000313" key="1">
    <source>
        <dbReference type="EMBL" id="KAH3738898.1"/>
    </source>
</evidence>
<name>A0A9D4D4J6_DREPO</name>
<comment type="caution">
    <text evidence="1">The sequence shown here is derived from an EMBL/GenBank/DDBJ whole genome shotgun (WGS) entry which is preliminary data.</text>
</comment>
<accession>A0A9D4D4J6</accession>
<reference evidence="1" key="1">
    <citation type="journal article" date="2019" name="bioRxiv">
        <title>The Genome of the Zebra Mussel, Dreissena polymorpha: A Resource for Invasive Species Research.</title>
        <authorList>
            <person name="McCartney M.A."/>
            <person name="Auch B."/>
            <person name="Kono T."/>
            <person name="Mallez S."/>
            <person name="Zhang Y."/>
            <person name="Obille A."/>
            <person name="Becker A."/>
            <person name="Abrahante J.E."/>
            <person name="Garbe J."/>
            <person name="Badalamenti J.P."/>
            <person name="Herman A."/>
            <person name="Mangelson H."/>
            <person name="Liachko I."/>
            <person name="Sullivan S."/>
            <person name="Sone E.D."/>
            <person name="Koren S."/>
            <person name="Silverstein K.A.T."/>
            <person name="Beckman K.B."/>
            <person name="Gohl D.M."/>
        </authorList>
    </citation>
    <scope>NUCLEOTIDE SEQUENCE</scope>
    <source>
        <strain evidence="1">Duluth1</strain>
        <tissue evidence="1">Whole animal</tissue>
    </source>
</reference>
<dbReference type="EMBL" id="JAIWYP010000011">
    <property type="protein sequence ID" value="KAH3738898.1"/>
    <property type="molecule type" value="Genomic_DNA"/>
</dbReference>
<protein>
    <submittedName>
        <fullName evidence="1">Uncharacterized protein</fullName>
    </submittedName>
</protein>
<dbReference type="Proteomes" id="UP000828390">
    <property type="component" value="Unassembled WGS sequence"/>
</dbReference>
<keyword evidence="2" id="KW-1185">Reference proteome</keyword>
<gene>
    <name evidence="1" type="ORF">DPMN_045541</name>
</gene>
<proteinExistence type="predicted"/>
<sequence>MTMADLQTGTKAALLLHEKSGSGDIMDAVGADHSMSMFDVSRPEHSMESEEEET</sequence>
<organism evidence="1 2">
    <name type="scientific">Dreissena polymorpha</name>
    <name type="common">Zebra mussel</name>
    <name type="synonym">Mytilus polymorpha</name>
    <dbReference type="NCBI Taxonomy" id="45954"/>
    <lineage>
        <taxon>Eukaryota</taxon>
        <taxon>Metazoa</taxon>
        <taxon>Spiralia</taxon>
        <taxon>Lophotrochozoa</taxon>
        <taxon>Mollusca</taxon>
        <taxon>Bivalvia</taxon>
        <taxon>Autobranchia</taxon>
        <taxon>Heteroconchia</taxon>
        <taxon>Euheterodonta</taxon>
        <taxon>Imparidentia</taxon>
        <taxon>Neoheterodontei</taxon>
        <taxon>Myida</taxon>
        <taxon>Dreissenoidea</taxon>
        <taxon>Dreissenidae</taxon>
        <taxon>Dreissena</taxon>
    </lineage>
</organism>
<evidence type="ECO:0000313" key="2">
    <source>
        <dbReference type="Proteomes" id="UP000828390"/>
    </source>
</evidence>